<proteinExistence type="predicted"/>
<keyword evidence="3" id="KW-1185">Reference proteome</keyword>
<protein>
    <submittedName>
        <fullName evidence="2">Nitrile hydratase</fullName>
    </submittedName>
</protein>
<accession>A0A1N7H1U8</accession>
<dbReference type="Gene3D" id="1.10.472.20">
    <property type="entry name" value="Nitrile hydratase, beta subunit"/>
    <property type="match status" value="1"/>
</dbReference>
<dbReference type="InterPro" id="IPR042262">
    <property type="entry name" value="CN_hydtase_beta_C"/>
</dbReference>
<dbReference type="EMBL" id="FTNT01000011">
    <property type="protein sequence ID" value="SIS18827.1"/>
    <property type="molecule type" value="Genomic_DNA"/>
</dbReference>
<evidence type="ECO:0000313" key="2">
    <source>
        <dbReference type="EMBL" id="SIS18827.1"/>
    </source>
</evidence>
<feature type="domain" description="Nitrile hydratase beta subunit-like N-terminal" evidence="1">
    <location>
        <begin position="27"/>
        <end position="121"/>
    </location>
</feature>
<dbReference type="SUPFAM" id="SSF50090">
    <property type="entry name" value="Electron transport accessory proteins"/>
    <property type="match status" value="1"/>
</dbReference>
<dbReference type="Pfam" id="PF21006">
    <property type="entry name" value="NHase_beta_N"/>
    <property type="match status" value="1"/>
</dbReference>
<dbReference type="InterPro" id="IPR008990">
    <property type="entry name" value="Elect_transpt_acc-like_dom_sf"/>
</dbReference>
<evidence type="ECO:0000313" key="3">
    <source>
        <dbReference type="Proteomes" id="UP000186218"/>
    </source>
</evidence>
<dbReference type="NCBIfam" id="TIGR03889">
    <property type="entry name" value="nitrile_acc"/>
    <property type="match status" value="1"/>
</dbReference>
<dbReference type="STRING" id="1344003.SAMN05445060_3389"/>
<dbReference type="OrthoDB" id="9811616at2"/>
<organism evidence="2 3">
    <name type="scientific">Williamsia sterculiae</name>
    <dbReference type="NCBI Taxonomy" id="1344003"/>
    <lineage>
        <taxon>Bacteria</taxon>
        <taxon>Bacillati</taxon>
        <taxon>Actinomycetota</taxon>
        <taxon>Actinomycetes</taxon>
        <taxon>Mycobacteriales</taxon>
        <taxon>Nocardiaceae</taxon>
        <taxon>Williamsia</taxon>
    </lineage>
</organism>
<name>A0A1N7H1U8_9NOCA</name>
<gene>
    <name evidence="2" type="ORF">SAMN05445060_3389</name>
</gene>
<dbReference type="RefSeq" id="WP_076481882.1">
    <property type="nucleotide sequence ID" value="NZ_FTNT01000011.1"/>
</dbReference>
<reference evidence="2 3" key="1">
    <citation type="submission" date="2017-01" db="EMBL/GenBank/DDBJ databases">
        <authorList>
            <person name="Mah S.A."/>
            <person name="Swanson W.J."/>
            <person name="Moy G.W."/>
            <person name="Vacquier V.D."/>
        </authorList>
    </citation>
    <scope>NUCLEOTIDE SEQUENCE [LARGE SCALE GENOMIC DNA]</scope>
    <source>
        <strain evidence="2 3">CPCC 203464</strain>
    </source>
</reference>
<dbReference type="AlphaFoldDB" id="A0A1N7H1U8"/>
<sequence length="138" mass="15275">MSDVATPVNPQRDAVEDLVCDLPGGRPDELSFDSPWEIRAFALAVTAHKAGHYQWEQFQGALIDSIAEWDSRATRLDDESWSYYEHWVAALERVLADSGALDAATLADRTADVLATPPNRNHHRAVLEPVAVDPRRAA</sequence>
<dbReference type="InterPro" id="IPR023808">
    <property type="entry name" value="Nitrile_Hydratase_acc_put"/>
</dbReference>
<evidence type="ECO:0000259" key="1">
    <source>
        <dbReference type="Pfam" id="PF21006"/>
    </source>
</evidence>
<dbReference type="InterPro" id="IPR049054">
    <property type="entry name" value="CN_hydtase_beta-like_N"/>
</dbReference>
<dbReference type="Proteomes" id="UP000186218">
    <property type="component" value="Unassembled WGS sequence"/>
</dbReference>